<dbReference type="InterPro" id="IPR019108">
    <property type="entry name" value="Caa3_assmbl_CtaG-rel"/>
</dbReference>
<evidence type="ECO:0000256" key="5">
    <source>
        <dbReference type="ARBA" id="ARBA00023136"/>
    </source>
</evidence>
<evidence type="ECO:0000313" key="7">
    <source>
        <dbReference type="EMBL" id="GAA0450075.1"/>
    </source>
</evidence>
<dbReference type="EMBL" id="BAAACZ010000002">
    <property type="protein sequence ID" value="GAA0450075.1"/>
    <property type="molecule type" value="Genomic_DNA"/>
</dbReference>
<keyword evidence="4 6" id="KW-1133">Transmembrane helix</keyword>
<feature type="transmembrane region" description="Helical" evidence="6">
    <location>
        <begin position="129"/>
        <end position="149"/>
    </location>
</feature>
<sequence>MNHQHTEQTSTMVEVNGLFSQTLLGIPFVVALILYIIAFVVSRQRGREWPVYRSVFMLLGVFLALISVFGPLAVRAHMDFTYHMLGHLFLGMLAPLLIALSAPMTLFLRALSVKNAKRLTRILRLKVTGFFTDPIVASILNIGGLWALYRTDLYMAMHESLLLHVFIHIHVFLAGYLFTISLIYIDPVPHRRTFMYRTIVFIFALAFHGILSKQIYAYPPDGVPTSEAQSGGMLMYYGGDLIDAVIIVILFYQWYQSKVPRSTALQPSMVSS</sequence>
<name>A0ABN0ZJK8_9BACI</name>
<keyword evidence="8" id="KW-1185">Reference proteome</keyword>
<feature type="transmembrane region" description="Helical" evidence="6">
    <location>
        <begin position="236"/>
        <end position="255"/>
    </location>
</feature>
<evidence type="ECO:0000313" key="8">
    <source>
        <dbReference type="Proteomes" id="UP001500740"/>
    </source>
</evidence>
<gene>
    <name evidence="7" type="ORF">GCM10008935_00600</name>
</gene>
<accession>A0ABN0ZJK8</accession>
<evidence type="ECO:0000256" key="1">
    <source>
        <dbReference type="ARBA" id="ARBA00004651"/>
    </source>
</evidence>
<feature type="transmembrane region" description="Helical" evidence="6">
    <location>
        <begin position="54"/>
        <end position="74"/>
    </location>
</feature>
<feature type="transmembrane region" description="Helical" evidence="6">
    <location>
        <begin position="194"/>
        <end position="216"/>
    </location>
</feature>
<feature type="transmembrane region" description="Helical" evidence="6">
    <location>
        <begin position="161"/>
        <end position="185"/>
    </location>
</feature>
<dbReference type="RefSeq" id="WP_343780912.1">
    <property type="nucleotide sequence ID" value="NZ_BAAACZ010000002.1"/>
</dbReference>
<keyword evidence="3 6" id="KW-0812">Transmembrane</keyword>
<reference evidence="7 8" key="1">
    <citation type="journal article" date="2019" name="Int. J. Syst. Evol. Microbiol.">
        <title>The Global Catalogue of Microorganisms (GCM) 10K type strain sequencing project: providing services to taxonomists for standard genome sequencing and annotation.</title>
        <authorList>
            <consortium name="The Broad Institute Genomics Platform"/>
            <consortium name="The Broad Institute Genome Sequencing Center for Infectious Disease"/>
            <person name="Wu L."/>
            <person name="Ma J."/>
        </authorList>
    </citation>
    <scope>NUCLEOTIDE SEQUENCE [LARGE SCALE GENOMIC DNA]</scope>
    <source>
        <strain evidence="7 8">JCM 14193</strain>
    </source>
</reference>
<evidence type="ECO:0000256" key="6">
    <source>
        <dbReference type="SAM" id="Phobius"/>
    </source>
</evidence>
<feature type="transmembrane region" description="Helical" evidence="6">
    <location>
        <begin position="22"/>
        <end position="42"/>
    </location>
</feature>
<organism evidence="7 8">
    <name type="scientific">Alkalibacillus silvisoli</name>
    <dbReference type="NCBI Taxonomy" id="392823"/>
    <lineage>
        <taxon>Bacteria</taxon>
        <taxon>Bacillati</taxon>
        <taxon>Bacillota</taxon>
        <taxon>Bacilli</taxon>
        <taxon>Bacillales</taxon>
        <taxon>Bacillaceae</taxon>
        <taxon>Alkalibacillus</taxon>
    </lineage>
</organism>
<evidence type="ECO:0000256" key="3">
    <source>
        <dbReference type="ARBA" id="ARBA00022692"/>
    </source>
</evidence>
<dbReference type="Proteomes" id="UP001500740">
    <property type="component" value="Unassembled WGS sequence"/>
</dbReference>
<evidence type="ECO:0000256" key="2">
    <source>
        <dbReference type="ARBA" id="ARBA00022475"/>
    </source>
</evidence>
<keyword evidence="2" id="KW-1003">Cell membrane</keyword>
<feature type="transmembrane region" description="Helical" evidence="6">
    <location>
        <begin position="86"/>
        <end position="108"/>
    </location>
</feature>
<evidence type="ECO:0000256" key="4">
    <source>
        <dbReference type="ARBA" id="ARBA00022989"/>
    </source>
</evidence>
<keyword evidence="5 6" id="KW-0472">Membrane</keyword>
<proteinExistence type="predicted"/>
<comment type="subcellular location">
    <subcellularLocation>
        <location evidence="1">Cell membrane</location>
        <topology evidence="1">Multi-pass membrane protein</topology>
    </subcellularLocation>
</comment>
<dbReference type="Pfam" id="PF09678">
    <property type="entry name" value="Caa3_CtaG"/>
    <property type="match status" value="1"/>
</dbReference>
<protein>
    <submittedName>
        <fullName evidence="7">Cytochrome c oxidase assembly protein</fullName>
    </submittedName>
</protein>
<comment type="caution">
    <text evidence="7">The sequence shown here is derived from an EMBL/GenBank/DDBJ whole genome shotgun (WGS) entry which is preliminary data.</text>
</comment>